<evidence type="ECO:0000256" key="2">
    <source>
        <dbReference type="ARBA" id="ARBA00022692"/>
    </source>
</evidence>
<dbReference type="GO" id="GO:0016020">
    <property type="term" value="C:membrane"/>
    <property type="evidence" value="ECO:0007669"/>
    <property type="project" value="UniProtKB-SubCell"/>
</dbReference>
<sequence>MQLGLVSIQRNRGPWLVEWFAFHYLVGFRKFYFYAHLCDDDTHELLLKLASKFDIQSFVMASVQDKVQLAAYQHACDHFMHDVDWMCFLDGDEFIFPTQHLDLASALEEYEAVPISGLGVYNRNFGSSGHIQEPTGLITENYRFRADPNFLPQRRIKSLVKGKQTISIGSNSHLFTTPLGTVDELQRPITWGYMPDYEPSYEKFQINHYVCQSRSYFLEFKKNSGHADASANAVREEIWWDNFNSNAVADHSLTRYCQPLRDFVEKINAELELPNLPPVPFTRPQAHQN</sequence>
<organism evidence="4 5">
    <name type="scientific">Rhodoferax aquaticus</name>
    <dbReference type="NCBI Taxonomy" id="2527691"/>
    <lineage>
        <taxon>Bacteria</taxon>
        <taxon>Pseudomonadati</taxon>
        <taxon>Pseudomonadota</taxon>
        <taxon>Betaproteobacteria</taxon>
        <taxon>Burkholderiales</taxon>
        <taxon>Comamonadaceae</taxon>
        <taxon>Rhodoferax</taxon>
    </lineage>
</organism>
<evidence type="ECO:0000256" key="3">
    <source>
        <dbReference type="ARBA" id="ARBA00022989"/>
    </source>
</evidence>
<dbReference type="EMBL" id="CP036282">
    <property type="protein sequence ID" value="QDL54435.1"/>
    <property type="molecule type" value="Genomic_DNA"/>
</dbReference>
<dbReference type="Pfam" id="PF13704">
    <property type="entry name" value="Glyco_tranf_2_4"/>
    <property type="match status" value="1"/>
</dbReference>
<dbReference type="Proteomes" id="UP000317365">
    <property type="component" value="Chromosome"/>
</dbReference>
<keyword evidence="3" id="KW-0472">Membrane</keyword>
<keyword evidence="5" id="KW-1185">Reference proteome</keyword>
<evidence type="ECO:0000313" key="4">
    <source>
        <dbReference type="EMBL" id="QDL54435.1"/>
    </source>
</evidence>
<evidence type="ECO:0000313" key="5">
    <source>
        <dbReference type="Proteomes" id="UP000317365"/>
    </source>
</evidence>
<name>A0A515EP88_9BURK</name>
<dbReference type="KEGG" id="rhg:EXZ61_09815"/>
<dbReference type="GO" id="GO:0005737">
    <property type="term" value="C:cytoplasm"/>
    <property type="evidence" value="ECO:0007669"/>
    <property type="project" value="TreeGrafter"/>
</dbReference>
<protein>
    <submittedName>
        <fullName evidence="4">Glycosyl transferase</fullName>
    </submittedName>
</protein>
<reference evidence="5" key="1">
    <citation type="submission" date="2019-02" db="EMBL/GenBank/DDBJ databases">
        <title>Complete genome sequence of Rhodoferax sp. Gr-4.</title>
        <authorList>
            <person name="Jin L."/>
        </authorList>
    </citation>
    <scope>NUCLEOTIDE SEQUENCE [LARGE SCALE GENOMIC DNA]</scope>
    <source>
        <strain evidence="5">Gr-4</strain>
    </source>
</reference>
<dbReference type="AlphaFoldDB" id="A0A515EP88"/>
<dbReference type="PANTHER" id="PTHR21461:SF69">
    <property type="entry name" value="GLYCOSYLTRANSFERASE FAMILY 92 PROTEIN"/>
    <property type="match status" value="1"/>
</dbReference>
<reference evidence="5" key="2">
    <citation type="journal article" date="2020" name="Int. J. Syst. Evol. Microbiol.">
        <title>Genomic insights into a novel species Rhodoferax aquaticus sp. nov., isolated from freshwater.</title>
        <authorList>
            <person name="Li T."/>
            <person name="Zhuo Y."/>
            <person name="Jin C.Z."/>
            <person name="Wu X."/>
            <person name="Ko S.R."/>
            <person name="Jin F.J."/>
            <person name="Ahn C.Y."/>
            <person name="Oh H.M."/>
            <person name="Lee H.G."/>
            <person name="Jin L."/>
        </authorList>
    </citation>
    <scope>NUCLEOTIDE SEQUENCE [LARGE SCALE GENOMIC DNA]</scope>
    <source>
        <strain evidence="5">Gr-4</strain>
    </source>
</reference>
<keyword evidence="3" id="KW-1133">Transmembrane helix</keyword>
<evidence type="ECO:0000256" key="1">
    <source>
        <dbReference type="ARBA" id="ARBA00004167"/>
    </source>
</evidence>
<proteinExistence type="predicted"/>
<dbReference type="RefSeq" id="WP_142811356.1">
    <property type="nucleotide sequence ID" value="NZ_CP036282.1"/>
</dbReference>
<comment type="subcellular location">
    <subcellularLocation>
        <location evidence="1">Membrane</location>
        <topology evidence="1">Single-pass membrane protein</topology>
    </subcellularLocation>
</comment>
<gene>
    <name evidence="4" type="ORF">EXZ61_09815</name>
</gene>
<dbReference type="SUPFAM" id="SSF53448">
    <property type="entry name" value="Nucleotide-diphospho-sugar transferases"/>
    <property type="match status" value="1"/>
</dbReference>
<accession>A0A515EP88</accession>
<dbReference type="PANTHER" id="PTHR21461">
    <property type="entry name" value="GLYCOSYLTRANSFERASE FAMILY 92 PROTEIN"/>
    <property type="match status" value="1"/>
</dbReference>
<keyword evidence="4" id="KW-0808">Transferase</keyword>
<keyword evidence="2" id="KW-0812">Transmembrane</keyword>
<dbReference type="GO" id="GO:0016757">
    <property type="term" value="F:glycosyltransferase activity"/>
    <property type="evidence" value="ECO:0007669"/>
    <property type="project" value="TreeGrafter"/>
</dbReference>
<dbReference type="InterPro" id="IPR029044">
    <property type="entry name" value="Nucleotide-diphossugar_trans"/>
</dbReference>